<proteinExistence type="predicted"/>
<dbReference type="Proteomes" id="UP000297245">
    <property type="component" value="Unassembled WGS sequence"/>
</dbReference>
<dbReference type="SMART" id="SM00320">
    <property type="entry name" value="WD40"/>
    <property type="match status" value="4"/>
</dbReference>
<dbReference type="PRINTS" id="PR00320">
    <property type="entry name" value="GPROTEINBRPT"/>
</dbReference>
<feature type="repeat" description="WD" evidence="3">
    <location>
        <begin position="75"/>
        <end position="116"/>
    </location>
</feature>
<dbReference type="PROSITE" id="PS00678">
    <property type="entry name" value="WD_REPEATS_1"/>
    <property type="match status" value="2"/>
</dbReference>
<evidence type="ECO:0000256" key="3">
    <source>
        <dbReference type="PROSITE-ProRule" id="PRU00221"/>
    </source>
</evidence>
<feature type="repeat" description="WD" evidence="3">
    <location>
        <begin position="1"/>
        <end position="35"/>
    </location>
</feature>
<feature type="non-terminal residue" evidence="4">
    <location>
        <position position="201"/>
    </location>
</feature>
<keyword evidence="1 3" id="KW-0853">WD repeat</keyword>
<dbReference type="EMBL" id="ML179576">
    <property type="protein sequence ID" value="THU84858.1"/>
    <property type="molecule type" value="Genomic_DNA"/>
</dbReference>
<dbReference type="CDD" id="cd00200">
    <property type="entry name" value="WD40"/>
    <property type="match status" value="1"/>
</dbReference>
<feature type="repeat" description="WD" evidence="3">
    <location>
        <begin position="118"/>
        <end position="159"/>
    </location>
</feature>
<dbReference type="PROSITE" id="PS50294">
    <property type="entry name" value="WD_REPEATS_REGION"/>
    <property type="match status" value="3"/>
</dbReference>
<evidence type="ECO:0000313" key="5">
    <source>
        <dbReference type="Proteomes" id="UP000297245"/>
    </source>
</evidence>
<protein>
    <submittedName>
        <fullName evidence="4">WD40 repeat-like protein</fullName>
    </submittedName>
</protein>
<dbReference type="InterPro" id="IPR019775">
    <property type="entry name" value="WD40_repeat_CS"/>
</dbReference>
<sequence length="201" mass="21476">IRCFALSPDGTEIALCLRGGTVRIWNVSSGKGETRQLECYAVSVAFSTNGRIALGSVEGPITVWESSSGQKPKTIEGHKDYVTSVAFSSDGTLIVSGADDGTIGIWNVEKGRAVVMPFQGHEDKVKSVAFSPDGKYIVSGSEDGTVRVWCIADGKVVMDWLLEGHTDTVTSVEFSPDDDSIVSSSEDGTIRIWDAPDKKAI</sequence>
<feature type="non-terminal residue" evidence="4">
    <location>
        <position position="1"/>
    </location>
</feature>
<name>A0A4S8L9F4_DENBC</name>
<dbReference type="AlphaFoldDB" id="A0A4S8L9F4"/>
<dbReference type="SUPFAM" id="SSF50978">
    <property type="entry name" value="WD40 repeat-like"/>
    <property type="match status" value="1"/>
</dbReference>
<evidence type="ECO:0000256" key="1">
    <source>
        <dbReference type="ARBA" id="ARBA00022574"/>
    </source>
</evidence>
<reference evidence="4 5" key="1">
    <citation type="journal article" date="2019" name="Nat. Ecol. Evol.">
        <title>Megaphylogeny resolves global patterns of mushroom evolution.</title>
        <authorList>
            <person name="Varga T."/>
            <person name="Krizsan K."/>
            <person name="Foldi C."/>
            <person name="Dima B."/>
            <person name="Sanchez-Garcia M."/>
            <person name="Sanchez-Ramirez S."/>
            <person name="Szollosi G.J."/>
            <person name="Szarkandi J.G."/>
            <person name="Papp V."/>
            <person name="Albert L."/>
            <person name="Andreopoulos W."/>
            <person name="Angelini C."/>
            <person name="Antonin V."/>
            <person name="Barry K.W."/>
            <person name="Bougher N.L."/>
            <person name="Buchanan P."/>
            <person name="Buyck B."/>
            <person name="Bense V."/>
            <person name="Catcheside P."/>
            <person name="Chovatia M."/>
            <person name="Cooper J."/>
            <person name="Damon W."/>
            <person name="Desjardin D."/>
            <person name="Finy P."/>
            <person name="Geml J."/>
            <person name="Haridas S."/>
            <person name="Hughes K."/>
            <person name="Justo A."/>
            <person name="Karasinski D."/>
            <person name="Kautmanova I."/>
            <person name="Kiss B."/>
            <person name="Kocsube S."/>
            <person name="Kotiranta H."/>
            <person name="LaButti K.M."/>
            <person name="Lechner B.E."/>
            <person name="Liimatainen K."/>
            <person name="Lipzen A."/>
            <person name="Lukacs Z."/>
            <person name="Mihaltcheva S."/>
            <person name="Morgado L.N."/>
            <person name="Niskanen T."/>
            <person name="Noordeloos M.E."/>
            <person name="Ohm R.A."/>
            <person name="Ortiz-Santana B."/>
            <person name="Ovrebo C."/>
            <person name="Racz N."/>
            <person name="Riley R."/>
            <person name="Savchenko A."/>
            <person name="Shiryaev A."/>
            <person name="Soop K."/>
            <person name="Spirin V."/>
            <person name="Szebenyi C."/>
            <person name="Tomsovsky M."/>
            <person name="Tulloss R.E."/>
            <person name="Uehling J."/>
            <person name="Grigoriev I.V."/>
            <person name="Vagvolgyi C."/>
            <person name="Papp T."/>
            <person name="Martin F.M."/>
            <person name="Miettinen O."/>
            <person name="Hibbett D.S."/>
            <person name="Nagy L.G."/>
        </authorList>
    </citation>
    <scope>NUCLEOTIDE SEQUENCE [LARGE SCALE GENOMIC DNA]</scope>
    <source>
        <strain evidence="4 5">CBS 962.96</strain>
    </source>
</reference>
<dbReference type="Gene3D" id="2.130.10.10">
    <property type="entry name" value="YVTN repeat-like/Quinoprotein amine dehydrogenase"/>
    <property type="match status" value="2"/>
</dbReference>
<dbReference type="PANTHER" id="PTHR22847">
    <property type="entry name" value="WD40 REPEAT PROTEIN"/>
    <property type="match status" value="1"/>
</dbReference>
<feature type="repeat" description="WD" evidence="3">
    <location>
        <begin position="162"/>
        <end position="201"/>
    </location>
</feature>
<dbReference type="InterPro" id="IPR001680">
    <property type="entry name" value="WD40_rpt"/>
</dbReference>
<keyword evidence="2" id="KW-0677">Repeat</keyword>
<dbReference type="GO" id="GO:0005634">
    <property type="term" value="C:nucleus"/>
    <property type="evidence" value="ECO:0007669"/>
    <property type="project" value="TreeGrafter"/>
</dbReference>
<dbReference type="PROSITE" id="PS50082">
    <property type="entry name" value="WD_REPEATS_2"/>
    <property type="match status" value="4"/>
</dbReference>
<gene>
    <name evidence="4" type="ORF">K435DRAFT_629097</name>
</gene>
<dbReference type="Pfam" id="PF00400">
    <property type="entry name" value="WD40"/>
    <property type="match status" value="4"/>
</dbReference>
<accession>A0A4S8L9F4</accession>
<dbReference type="OrthoDB" id="17410at2759"/>
<dbReference type="PANTHER" id="PTHR22847:SF637">
    <property type="entry name" value="WD REPEAT DOMAIN 5B"/>
    <property type="match status" value="1"/>
</dbReference>
<dbReference type="InterPro" id="IPR020472">
    <property type="entry name" value="WD40_PAC1"/>
</dbReference>
<dbReference type="InterPro" id="IPR036322">
    <property type="entry name" value="WD40_repeat_dom_sf"/>
</dbReference>
<dbReference type="GO" id="GO:1990234">
    <property type="term" value="C:transferase complex"/>
    <property type="evidence" value="ECO:0007669"/>
    <property type="project" value="UniProtKB-ARBA"/>
</dbReference>
<dbReference type="InterPro" id="IPR015943">
    <property type="entry name" value="WD40/YVTN_repeat-like_dom_sf"/>
</dbReference>
<organism evidence="4 5">
    <name type="scientific">Dendrothele bispora (strain CBS 962.96)</name>
    <dbReference type="NCBI Taxonomy" id="1314807"/>
    <lineage>
        <taxon>Eukaryota</taxon>
        <taxon>Fungi</taxon>
        <taxon>Dikarya</taxon>
        <taxon>Basidiomycota</taxon>
        <taxon>Agaricomycotina</taxon>
        <taxon>Agaricomycetes</taxon>
        <taxon>Agaricomycetidae</taxon>
        <taxon>Agaricales</taxon>
        <taxon>Agaricales incertae sedis</taxon>
        <taxon>Dendrothele</taxon>
    </lineage>
</organism>
<evidence type="ECO:0000313" key="4">
    <source>
        <dbReference type="EMBL" id="THU84858.1"/>
    </source>
</evidence>
<keyword evidence="5" id="KW-1185">Reference proteome</keyword>
<evidence type="ECO:0000256" key="2">
    <source>
        <dbReference type="ARBA" id="ARBA00022737"/>
    </source>
</evidence>